<reference evidence="2 3" key="1">
    <citation type="submission" date="2020-08" db="EMBL/GenBank/DDBJ databases">
        <title>Functional genomics of gut bacteria from endangered species of beetles.</title>
        <authorList>
            <person name="Carlos-Shanley C."/>
        </authorList>
    </citation>
    <scope>NUCLEOTIDE SEQUENCE [LARGE SCALE GENOMIC DNA]</scope>
    <source>
        <strain evidence="2 3">S00151</strain>
    </source>
</reference>
<feature type="chain" id="PRO_5032620253" evidence="1">
    <location>
        <begin position="22"/>
        <end position="52"/>
    </location>
</feature>
<keyword evidence="1" id="KW-0732">Signal</keyword>
<name>A0A840KGT3_9FLAO</name>
<evidence type="ECO:0000313" key="2">
    <source>
        <dbReference type="EMBL" id="MBB4807208.1"/>
    </source>
</evidence>
<keyword evidence="3" id="KW-1185">Reference proteome</keyword>
<evidence type="ECO:0000313" key="3">
    <source>
        <dbReference type="Proteomes" id="UP000592180"/>
    </source>
</evidence>
<feature type="signal peptide" evidence="1">
    <location>
        <begin position="1"/>
        <end position="21"/>
    </location>
</feature>
<protein>
    <submittedName>
        <fullName evidence="2">Uncharacterized protein</fullName>
    </submittedName>
</protein>
<dbReference type="Proteomes" id="UP000592180">
    <property type="component" value="Unassembled WGS sequence"/>
</dbReference>
<dbReference type="EMBL" id="JACHLE010000003">
    <property type="protein sequence ID" value="MBB4807208.1"/>
    <property type="molecule type" value="Genomic_DNA"/>
</dbReference>
<evidence type="ECO:0000256" key="1">
    <source>
        <dbReference type="SAM" id="SignalP"/>
    </source>
</evidence>
<proteinExistence type="predicted"/>
<organism evidence="2 3">
    <name type="scientific">Chryseobacterium defluvii</name>
    <dbReference type="NCBI Taxonomy" id="160396"/>
    <lineage>
        <taxon>Bacteria</taxon>
        <taxon>Pseudomonadati</taxon>
        <taxon>Bacteroidota</taxon>
        <taxon>Flavobacteriia</taxon>
        <taxon>Flavobacteriales</taxon>
        <taxon>Weeksellaceae</taxon>
        <taxon>Chryseobacterium group</taxon>
        <taxon>Chryseobacterium</taxon>
    </lineage>
</organism>
<dbReference type="AlphaFoldDB" id="A0A840KGT3"/>
<comment type="caution">
    <text evidence="2">The sequence shown here is derived from an EMBL/GenBank/DDBJ whole genome shotgun (WGS) entry which is preliminary data.</text>
</comment>
<sequence length="52" mass="6135">MRKFYFLSLLFFLLINNSCNSSNRLEEVEPIETSFSYNYGNSTQKSLNQQMS</sequence>
<accession>A0A840KGT3</accession>
<gene>
    <name evidence="2" type="ORF">HNP38_002512</name>
</gene>